<evidence type="ECO:0000256" key="6">
    <source>
        <dbReference type="ARBA" id="ARBA00038091"/>
    </source>
</evidence>
<accession>A0A518DTJ2</accession>
<evidence type="ECO:0000259" key="7">
    <source>
        <dbReference type="Pfam" id="PF10672"/>
    </source>
</evidence>
<dbReference type="Pfam" id="PF10672">
    <property type="entry name" value="Methyltrans_SAM"/>
    <property type="match status" value="1"/>
</dbReference>
<evidence type="ECO:0000256" key="5">
    <source>
        <dbReference type="ARBA" id="ARBA00022691"/>
    </source>
</evidence>
<dbReference type="Gene3D" id="3.40.50.150">
    <property type="entry name" value="Vaccinia Virus protein VP39"/>
    <property type="match status" value="1"/>
</dbReference>
<dbReference type="SUPFAM" id="SSF88697">
    <property type="entry name" value="PUA domain-like"/>
    <property type="match status" value="1"/>
</dbReference>
<dbReference type="GO" id="GO:0032259">
    <property type="term" value="P:methylation"/>
    <property type="evidence" value="ECO:0007669"/>
    <property type="project" value="UniProtKB-KW"/>
</dbReference>
<dbReference type="AlphaFoldDB" id="A0A518DTJ2"/>
<evidence type="ECO:0000256" key="2">
    <source>
        <dbReference type="ARBA" id="ARBA00022490"/>
    </source>
</evidence>
<sequence length="413" mass="45809">MLAPKPLSPDPASYLPAVWMKTAIRHPLLYRKRITRADPRAKPGDLVAVYQEEGDLIGYGLYNPRSELAVRMIRYGDELPDDPFWRAQLGAAVELRRNLLRLDEVTDAYRVVHSEGDGLSGIVIDKYGDVLSAEVFSLGMYHRAQELLEMLAPMCDAKHTLVQTAPMVLAQEGFSADPTPSAELPGQVTIQEFGTRFRVKFVGGHKTGFFCDQRDNRRQLASFCRGRSVLDLCCYTGGFSVQAKVLGEAAEVTGVDLDENPLELARENANLNQVRIKFVQADAFAYMRDMLRGGNKFDVVVLDPPKLIRSRAEIEEGTRKHFDLNRLAMQLVAPGGMLLSCTCSGLLPESEFLRLLYAAGRQAGPQITLADGTTRNTERTMQLLARTGASADHPVATNCLETEYLNAAWMRLA</sequence>
<dbReference type="Pfam" id="PF17785">
    <property type="entry name" value="PUA_3"/>
    <property type="match status" value="1"/>
</dbReference>
<feature type="domain" description="RlmI-like PUA" evidence="8">
    <location>
        <begin position="25"/>
        <end position="73"/>
    </location>
</feature>
<name>A0A518DTJ2_9BACT</name>
<evidence type="ECO:0000256" key="1">
    <source>
        <dbReference type="ARBA" id="ARBA00004496"/>
    </source>
</evidence>
<dbReference type="InterPro" id="IPR015947">
    <property type="entry name" value="PUA-like_sf"/>
</dbReference>
<feature type="domain" description="S-adenosylmethionine-dependent methyltransferase" evidence="7">
    <location>
        <begin position="188"/>
        <end position="343"/>
    </location>
</feature>
<protein>
    <submittedName>
        <fullName evidence="9">Ribosomal RNA large subunit methyltransferase I</fullName>
        <ecNumber evidence="9">2.1.1.191</ecNumber>
    </submittedName>
</protein>
<keyword evidence="10" id="KW-1185">Reference proteome</keyword>
<reference evidence="9 10" key="1">
    <citation type="submission" date="2019-02" db="EMBL/GenBank/DDBJ databases">
        <title>Deep-cultivation of Planctomycetes and their phenomic and genomic characterization uncovers novel biology.</title>
        <authorList>
            <person name="Wiegand S."/>
            <person name="Jogler M."/>
            <person name="Boedeker C."/>
            <person name="Pinto D."/>
            <person name="Vollmers J."/>
            <person name="Rivas-Marin E."/>
            <person name="Kohn T."/>
            <person name="Peeters S.H."/>
            <person name="Heuer A."/>
            <person name="Rast P."/>
            <person name="Oberbeckmann S."/>
            <person name="Bunk B."/>
            <person name="Jeske O."/>
            <person name="Meyerdierks A."/>
            <person name="Storesund J.E."/>
            <person name="Kallscheuer N."/>
            <person name="Luecker S."/>
            <person name="Lage O.M."/>
            <person name="Pohl T."/>
            <person name="Merkel B.J."/>
            <person name="Hornburger P."/>
            <person name="Mueller R.-W."/>
            <person name="Bruemmer F."/>
            <person name="Labrenz M."/>
            <person name="Spormann A.M."/>
            <person name="Op den Camp H."/>
            <person name="Overmann J."/>
            <person name="Amann R."/>
            <person name="Jetten M.S.M."/>
            <person name="Mascher T."/>
            <person name="Medema M.H."/>
            <person name="Devos D.P."/>
            <person name="Kaster A.-K."/>
            <person name="Ovreas L."/>
            <person name="Rohde M."/>
            <person name="Galperin M.Y."/>
            <person name="Jogler C."/>
        </authorList>
    </citation>
    <scope>NUCLEOTIDE SEQUENCE [LARGE SCALE GENOMIC DNA]</scope>
    <source>
        <strain evidence="9 10">Pla85_3_4</strain>
    </source>
</reference>
<dbReference type="PROSITE" id="PS50890">
    <property type="entry name" value="PUA"/>
    <property type="match status" value="1"/>
</dbReference>
<evidence type="ECO:0000259" key="8">
    <source>
        <dbReference type="Pfam" id="PF17785"/>
    </source>
</evidence>
<dbReference type="Proteomes" id="UP000317648">
    <property type="component" value="Chromosome"/>
</dbReference>
<organism evidence="9 10">
    <name type="scientific">Lignipirellula cremea</name>
    <dbReference type="NCBI Taxonomy" id="2528010"/>
    <lineage>
        <taxon>Bacteria</taxon>
        <taxon>Pseudomonadati</taxon>
        <taxon>Planctomycetota</taxon>
        <taxon>Planctomycetia</taxon>
        <taxon>Pirellulales</taxon>
        <taxon>Pirellulaceae</taxon>
        <taxon>Lignipirellula</taxon>
    </lineage>
</organism>
<dbReference type="RefSeq" id="WP_145053889.1">
    <property type="nucleotide sequence ID" value="NZ_CP036433.1"/>
</dbReference>
<dbReference type="InterPro" id="IPR019614">
    <property type="entry name" value="SAM-dep_methyl-trfase"/>
</dbReference>
<dbReference type="CDD" id="cd02440">
    <property type="entry name" value="AdoMet_MTases"/>
    <property type="match status" value="1"/>
</dbReference>
<dbReference type="InterPro" id="IPR029063">
    <property type="entry name" value="SAM-dependent_MTases_sf"/>
</dbReference>
<dbReference type="GO" id="GO:0008168">
    <property type="term" value="F:methyltransferase activity"/>
    <property type="evidence" value="ECO:0007669"/>
    <property type="project" value="UniProtKB-KW"/>
</dbReference>
<gene>
    <name evidence="9" type="primary">rlmI_2</name>
    <name evidence="9" type="ORF">Pla8534_29300</name>
</gene>
<evidence type="ECO:0000313" key="10">
    <source>
        <dbReference type="Proteomes" id="UP000317648"/>
    </source>
</evidence>
<comment type="subcellular location">
    <subcellularLocation>
        <location evidence="1">Cytoplasm</location>
    </subcellularLocation>
</comment>
<dbReference type="GO" id="GO:0005737">
    <property type="term" value="C:cytoplasm"/>
    <property type="evidence" value="ECO:0007669"/>
    <property type="project" value="UniProtKB-SubCell"/>
</dbReference>
<dbReference type="CDD" id="cd11572">
    <property type="entry name" value="RlmI_M_like"/>
    <property type="match status" value="1"/>
</dbReference>
<keyword evidence="5" id="KW-0949">S-adenosyl-L-methionine</keyword>
<dbReference type="GO" id="GO:0003723">
    <property type="term" value="F:RNA binding"/>
    <property type="evidence" value="ECO:0007669"/>
    <property type="project" value="InterPro"/>
</dbReference>
<dbReference type="KEGG" id="lcre:Pla8534_29300"/>
<keyword evidence="2" id="KW-0963">Cytoplasm</keyword>
<dbReference type="InterPro" id="IPR036974">
    <property type="entry name" value="PUA_sf"/>
</dbReference>
<evidence type="ECO:0000256" key="4">
    <source>
        <dbReference type="ARBA" id="ARBA00022679"/>
    </source>
</evidence>
<dbReference type="PANTHER" id="PTHR42873">
    <property type="entry name" value="RIBOSOMAL RNA LARGE SUBUNIT METHYLTRANSFERASE"/>
    <property type="match status" value="1"/>
</dbReference>
<dbReference type="SUPFAM" id="SSF53335">
    <property type="entry name" value="S-adenosyl-L-methionine-dependent methyltransferases"/>
    <property type="match status" value="1"/>
</dbReference>
<dbReference type="CDD" id="cd21153">
    <property type="entry name" value="PUA_RlmI"/>
    <property type="match status" value="1"/>
</dbReference>
<evidence type="ECO:0000256" key="3">
    <source>
        <dbReference type="ARBA" id="ARBA00022603"/>
    </source>
</evidence>
<keyword evidence="4 9" id="KW-0808">Transferase</keyword>
<dbReference type="OrthoDB" id="9805492at2"/>
<dbReference type="Gene3D" id="2.30.130.10">
    <property type="entry name" value="PUA domain"/>
    <property type="match status" value="1"/>
</dbReference>
<comment type="similarity">
    <text evidence="6">Belongs to the methyltransferase superfamily. RlmI family.</text>
</comment>
<keyword evidence="3 9" id="KW-0489">Methyltransferase</keyword>
<dbReference type="InterPro" id="IPR041532">
    <property type="entry name" value="RlmI-like_PUA"/>
</dbReference>
<evidence type="ECO:0000313" key="9">
    <source>
        <dbReference type="EMBL" id="QDU95118.1"/>
    </source>
</evidence>
<proteinExistence type="inferred from homology"/>
<dbReference type="Gene3D" id="3.30.750.80">
    <property type="entry name" value="RNA methyltransferase domain (HRMD) like"/>
    <property type="match status" value="1"/>
</dbReference>
<dbReference type="EMBL" id="CP036433">
    <property type="protein sequence ID" value="QDU95118.1"/>
    <property type="molecule type" value="Genomic_DNA"/>
</dbReference>
<dbReference type="PANTHER" id="PTHR42873:SF1">
    <property type="entry name" value="S-ADENOSYLMETHIONINE-DEPENDENT METHYLTRANSFERASE DOMAIN-CONTAINING PROTEIN"/>
    <property type="match status" value="1"/>
</dbReference>
<dbReference type="EC" id="2.1.1.191" evidence="9"/>